<sequence length="160" mass="17666">ADRVRWVETAWEDPRAQALRDAMDAEMGVRYADVEDVFSTLVMPPGTAWLTTWVALDGDEPVATATLRWLGEGPDRLAEVKKVYVAPSGRRRGLASQALRQVEGTARTLGVERLHLHTGSLQPEAIALYEREGWEQVPVFAPYDVLPVSVCFTKPVPAAP</sequence>
<accession>A0A849BPJ9</accession>
<keyword evidence="5" id="KW-1185">Reference proteome</keyword>
<gene>
    <name evidence="4" type="ORF">HLB09_09240</name>
</gene>
<proteinExistence type="predicted"/>
<keyword evidence="1 4" id="KW-0808">Transferase</keyword>
<evidence type="ECO:0000313" key="5">
    <source>
        <dbReference type="Proteomes" id="UP000555552"/>
    </source>
</evidence>
<evidence type="ECO:0000256" key="1">
    <source>
        <dbReference type="ARBA" id="ARBA00022679"/>
    </source>
</evidence>
<dbReference type="GO" id="GO:0016747">
    <property type="term" value="F:acyltransferase activity, transferring groups other than amino-acyl groups"/>
    <property type="evidence" value="ECO:0007669"/>
    <property type="project" value="InterPro"/>
</dbReference>
<protein>
    <submittedName>
        <fullName evidence="4">GNAT family N-acetyltransferase</fullName>
    </submittedName>
</protein>
<name>A0A849BPJ9_9ACTN</name>
<dbReference type="PANTHER" id="PTHR43877">
    <property type="entry name" value="AMINOALKYLPHOSPHONATE N-ACETYLTRANSFERASE-RELATED-RELATED"/>
    <property type="match status" value="1"/>
</dbReference>
<dbReference type="PROSITE" id="PS51186">
    <property type="entry name" value="GNAT"/>
    <property type="match status" value="1"/>
</dbReference>
<dbReference type="InterPro" id="IPR050832">
    <property type="entry name" value="Bact_Acetyltransf"/>
</dbReference>
<dbReference type="PANTHER" id="PTHR43877:SF2">
    <property type="entry name" value="AMINOALKYLPHOSPHONATE N-ACETYLTRANSFERASE-RELATED"/>
    <property type="match status" value="1"/>
</dbReference>
<feature type="domain" description="N-acetyltransferase" evidence="3">
    <location>
        <begin position="1"/>
        <end position="157"/>
    </location>
</feature>
<dbReference type="InterPro" id="IPR016181">
    <property type="entry name" value="Acyl_CoA_acyltransferase"/>
</dbReference>
<comment type="caution">
    <text evidence="4">The sequence shown here is derived from an EMBL/GenBank/DDBJ whole genome shotgun (WGS) entry which is preliminary data.</text>
</comment>
<organism evidence="4 5">
    <name type="scientific">Pseudokineococcus marinus</name>
    <dbReference type="NCBI Taxonomy" id="351215"/>
    <lineage>
        <taxon>Bacteria</taxon>
        <taxon>Bacillati</taxon>
        <taxon>Actinomycetota</taxon>
        <taxon>Actinomycetes</taxon>
        <taxon>Kineosporiales</taxon>
        <taxon>Kineosporiaceae</taxon>
        <taxon>Pseudokineococcus</taxon>
    </lineage>
</organism>
<dbReference type="Pfam" id="PF00583">
    <property type="entry name" value="Acetyltransf_1"/>
    <property type="match status" value="1"/>
</dbReference>
<dbReference type="Proteomes" id="UP000555552">
    <property type="component" value="Unassembled WGS sequence"/>
</dbReference>
<evidence type="ECO:0000259" key="3">
    <source>
        <dbReference type="PROSITE" id="PS51186"/>
    </source>
</evidence>
<evidence type="ECO:0000313" key="4">
    <source>
        <dbReference type="EMBL" id="NNH23273.1"/>
    </source>
</evidence>
<dbReference type="EMBL" id="JABEMA010000118">
    <property type="protein sequence ID" value="NNH23273.1"/>
    <property type="molecule type" value="Genomic_DNA"/>
</dbReference>
<dbReference type="Gene3D" id="3.40.630.30">
    <property type="match status" value="1"/>
</dbReference>
<evidence type="ECO:0000256" key="2">
    <source>
        <dbReference type="ARBA" id="ARBA00023315"/>
    </source>
</evidence>
<feature type="non-terminal residue" evidence="4">
    <location>
        <position position="1"/>
    </location>
</feature>
<keyword evidence="2" id="KW-0012">Acyltransferase</keyword>
<reference evidence="4 5" key="1">
    <citation type="submission" date="2020-05" db="EMBL/GenBank/DDBJ databases">
        <title>MicrobeNet Type strains.</title>
        <authorList>
            <person name="Nicholson A.C."/>
        </authorList>
    </citation>
    <scope>NUCLEOTIDE SEQUENCE [LARGE SCALE GENOMIC DNA]</scope>
    <source>
        <strain evidence="4 5">JCM 14547</strain>
    </source>
</reference>
<dbReference type="AlphaFoldDB" id="A0A849BPJ9"/>
<dbReference type="InterPro" id="IPR000182">
    <property type="entry name" value="GNAT_dom"/>
</dbReference>
<dbReference type="CDD" id="cd04301">
    <property type="entry name" value="NAT_SF"/>
    <property type="match status" value="1"/>
</dbReference>
<dbReference type="SUPFAM" id="SSF55729">
    <property type="entry name" value="Acyl-CoA N-acyltransferases (Nat)"/>
    <property type="match status" value="1"/>
</dbReference>
<dbReference type="RefSeq" id="WP_171203091.1">
    <property type="nucleotide sequence ID" value="NZ_JABEMA010000118.1"/>
</dbReference>